<dbReference type="PROSITE" id="PS50082">
    <property type="entry name" value="WD_REPEATS_2"/>
    <property type="match status" value="1"/>
</dbReference>
<dbReference type="InterPro" id="IPR036322">
    <property type="entry name" value="WD40_repeat_dom_sf"/>
</dbReference>
<dbReference type="Gene3D" id="2.130.10.10">
    <property type="entry name" value="YVTN repeat-like/Quinoprotein amine dehydrogenase"/>
    <property type="match status" value="2"/>
</dbReference>
<dbReference type="EMBL" id="ABSV01001150">
    <property type="protein sequence ID" value="EDZ71630.1"/>
    <property type="molecule type" value="Genomic_DNA"/>
</dbReference>
<protein>
    <submittedName>
        <fullName evidence="2">YHR186Cp-like protein</fullName>
    </submittedName>
</protein>
<accession>B5VKB4</accession>
<keyword evidence="1" id="KW-0853">WD repeat</keyword>
<dbReference type="FunFam" id="2.130.10.10:FF:000278">
    <property type="entry name" value="WD repeat-containing protein mip1"/>
    <property type="match status" value="1"/>
</dbReference>
<reference evidence="2 3" key="1">
    <citation type="journal article" date="2008" name="FEMS Yeast Res.">
        <title>Comparative genome analysis of a Saccharomyces cerevisiae wine strain.</title>
        <authorList>
            <person name="Borneman A.R."/>
            <person name="Forgan A.H."/>
            <person name="Pretorius I.S."/>
            <person name="Chambers P.J."/>
        </authorList>
    </citation>
    <scope>NUCLEOTIDE SEQUENCE [LARGE SCALE GENOMIC DNA]</scope>
    <source>
        <strain evidence="2 3">AWRI1631</strain>
    </source>
</reference>
<dbReference type="GO" id="GO:0031929">
    <property type="term" value="P:TOR signaling"/>
    <property type="evidence" value="ECO:0007669"/>
    <property type="project" value="InterPro"/>
</dbReference>
<dbReference type="Proteomes" id="UP000008988">
    <property type="component" value="Unassembled WGS sequence"/>
</dbReference>
<evidence type="ECO:0000313" key="2">
    <source>
        <dbReference type="EMBL" id="EDZ71630.1"/>
    </source>
</evidence>
<evidence type="ECO:0000313" key="3">
    <source>
        <dbReference type="Proteomes" id="UP000008988"/>
    </source>
</evidence>
<evidence type="ECO:0000256" key="1">
    <source>
        <dbReference type="PROSITE-ProRule" id="PRU00221"/>
    </source>
</evidence>
<dbReference type="GO" id="GO:0071230">
    <property type="term" value="P:cellular response to amino acid stimulus"/>
    <property type="evidence" value="ECO:0007669"/>
    <property type="project" value="TreeGrafter"/>
</dbReference>
<name>B5VKB4_YEAS6</name>
<dbReference type="InterPro" id="IPR001680">
    <property type="entry name" value="WD40_rpt"/>
</dbReference>
<dbReference type="InterPro" id="IPR004083">
    <property type="entry name" value="Raptor"/>
</dbReference>
<dbReference type="GO" id="GO:0010506">
    <property type="term" value="P:regulation of autophagy"/>
    <property type="evidence" value="ECO:0007669"/>
    <property type="project" value="TreeGrafter"/>
</dbReference>
<comment type="caution">
    <text evidence="2">The sequence shown here is derived from an EMBL/GenBank/DDBJ whole genome shotgun (WGS) entry which is preliminary data.</text>
</comment>
<sequence>MNLAVLSIMLDCGDVTEMKLLSRKHRGRKKLSIYGNWSKKLISLNNKSQPKLMKFAQFEDQLITADDRSTITVFDWEKGKTLSKFSNGTPFGTKVTDLKLINEDDSALLLTGSSDGVIKIYRDYQDVDTFKIVSAWRGLTDMLLTPRSTGLLTEWLQIRGSLLTTGDVKVIRVWDAHTETVEVDIPAKTSSLITSLTADQLAGNIFVAGFADGSLRVYDRRLDPRDSMIRRWRAGNDKQGVWINNVHLQRGGYRELVSGATNGVVELWDIRSEDPVESFVDQNVTSQYGSQQKPTTMTCMQVHEHAPIIATGTKQIKIWTTSGDLLNSFKNSHNNGVTSTLAATGIPKSLSYSSTSDAFLSSMAFHPHRMMIAATNSHDSIVNIYKCEDERIDYF</sequence>
<dbReference type="GO" id="GO:0005737">
    <property type="term" value="C:cytoplasm"/>
    <property type="evidence" value="ECO:0007669"/>
    <property type="project" value="TreeGrafter"/>
</dbReference>
<dbReference type="PANTHER" id="PTHR12848:SF16">
    <property type="entry name" value="REGULATORY-ASSOCIATED PROTEIN OF MTOR"/>
    <property type="match status" value="1"/>
</dbReference>
<dbReference type="GO" id="GO:0030674">
    <property type="term" value="F:protein-macromolecule adaptor activity"/>
    <property type="evidence" value="ECO:0007669"/>
    <property type="project" value="TreeGrafter"/>
</dbReference>
<dbReference type="AlphaFoldDB" id="B5VKB4"/>
<dbReference type="GO" id="GO:0030307">
    <property type="term" value="P:positive regulation of cell growth"/>
    <property type="evidence" value="ECO:0007669"/>
    <property type="project" value="TreeGrafter"/>
</dbReference>
<dbReference type="InterPro" id="IPR015943">
    <property type="entry name" value="WD40/YVTN_repeat-like_dom_sf"/>
</dbReference>
<dbReference type="GO" id="GO:0009267">
    <property type="term" value="P:cellular response to starvation"/>
    <property type="evidence" value="ECO:0007669"/>
    <property type="project" value="TreeGrafter"/>
</dbReference>
<organism evidence="2 3">
    <name type="scientific">Saccharomyces cerevisiae (strain AWRI1631)</name>
    <name type="common">Baker's yeast</name>
    <dbReference type="NCBI Taxonomy" id="545124"/>
    <lineage>
        <taxon>Eukaryota</taxon>
        <taxon>Fungi</taxon>
        <taxon>Dikarya</taxon>
        <taxon>Ascomycota</taxon>
        <taxon>Saccharomycotina</taxon>
        <taxon>Saccharomycetes</taxon>
        <taxon>Saccharomycetales</taxon>
        <taxon>Saccharomycetaceae</taxon>
        <taxon>Saccharomyces</taxon>
    </lineage>
</organism>
<feature type="repeat" description="WD" evidence="1">
    <location>
        <begin position="256"/>
        <end position="278"/>
    </location>
</feature>
<proteinExistence type="predicted"/>
<dbReference type="SMART" id="SM00320">
    <property type="entry name" value="WD40"/>
    <property type="match status" value="5"/>
</dbReference>
<dbReference type="PANTHER" id="PTHR12848">
    <property type="entry name" value="REGULATORY-ASSOCIATED PROTEIN OF MTOR"/>
    <property type="match status" value="1"/>
</dbReference>
<dbReference type="GO" id="GO:0031931">
    <property type="term" value="C:TORC1 complex"/>
    <property type="evidence" value="ECO:0007669"/>
    <property type="project" value="InterPro"/>
</dbReference>
<dbReference type="SUPFAM" id="SSF50978">
    <property type="entry name" value="WD40 repeat-like"/>
    <property type="match status" value="1"/>
</dbReference>
<dbReference type="Pfam" id="PF00400">
    <property type="entry name" value="WD40"/>
    <property type="match status" value="1"/>
</dbReference>
<gene>
    <name evidence="2" type="ORF">AWRI1631_82380</name>
</gene>